<gene>
    <name evidence="2" type="ordered locus">SCATT_34480</name>
</gene>
<dbReference type="OrthoDB" id="3537606at2"/>
<name>F8JXD9_STREN</name>
<evidence type="ECO:0000313" key="2">
    <source>
        <dbReference type="EMBL" id="AEW95819.1"/>
    </source>
</evidence>
<dbReference type="KEGG" id="sct:SCAT_3462"/>
<evidence type="ECO:0000313" key="3">
    <source>
        <dbReference type="Proteomes" id="UP000007842"/>
    </source>
</evidence>
<reference evidence="3" key="1">
    <citation type="submission" date="2011-12" db="EMBL/GenBank/DDBJ databases">
        <title>Complete genome sequence of Streptomyces cattleya strain DSM 46488.</title>
        <authorList>
            <person name="Ou H.-Y."/>
            <person name="Li P."/>
            <person name="Zhao C."/>
            <person name="O'Hagan D."/>
            <person name="Deng Z."/>
        </authorList>
    </citation>
    <scope>NUCLEOTIDE SEQUENCE [LARGE SCALE GENOMIC DNA]</scope>
    <source>
        <strain evidence="3">ATCC 35852 / DSM 46488 / JCM 4925 / NBRC 14057 / NRRL 8057</strain>
    </source>
</reference>
<accession>G8WSI5</accession>
<dbReference type="Proteomes" id="UP000007842">
    <property type="component" value="Chromosome"/>
</dbReference>
<dbReference type="EMBL" id="CP003219">
    <property type="protein sequence ID" value="AEW95819.1"/>
    <property type="molecule type" value="Genomic_DNA"/>
</dbReference>
<dbReference type="Pfam" id="PF19840">
    <property type="entry name" value="DUF6317"/>
    <property type="match status" value="1"/>
</dbReference>
<dbReference type="InterPro" id="IPR045558">
    <property type="entry name" value="DUF6317"/>
</dbReference>
<keyword evidence="3" id="KW-1185">Reference proteome</keyword>
<dbReference type="eggNOG" id="ENOG502ZFKZ">
    <property type="taxonomic scope" value="Bacteria"/>
</dbReference>
<feature type="region of interest" description="Disordered" evidence="1">
    <location>
        <begin position="72"/>
        <end position="102"/>
    </location>
</feature>
<accession>F8JXD9</accession>
<protein>
    <recommendedName>
        <fullName evidence="4">ESX-1 secretion-associated protein</fullName>
    </recommendedName>
</protein>
<dbReference type="PATRIC" id="fig|1003195.11.peg.4927"/>
<evidence type="ECO:0000256" key="1">
    <source>
        <dbReference type="SAM" id="MobiDB-lite"/>
    </source>
</evidence>
<dbReference type="RefSeq" id="WP_014144183.1">
    <property type="nucleotide sequence ID" value="NC_016111.1"/>
</dbReference>
<dbReference type="HOGENOM" id="CLU_2318803_0_0_11"/>
<dbReference type="AlphaFoldDB" id="F8JXD9"/>
<proteinExistence type="predicted"/>
<evidence type="ECO:0008006" key="4">
    <source>
        <dbReference type="Google" id="ProtNLM"/>
    </source>
</evidence>
<dbReference type="KEGG" id="scy:SCATT_34480"/>
<dbReference type="STRING" id="1003195.SCATT_34480"/>
<organism evidence="2 3">
    <name type="scientific">Streptantibioticus cattleyicolor (strain ATCC 35852 / DSM 46488 / JCM 4925 / NBRC 14057 / NRRL 8057)</name>
    <name type="common">Streptomyces cattleya</name>
    <dbReference type="NCBI Taxonomy" id="1003195"/>
    <lineage>
        <taxon>Bacteria</taxon>
        <taxon>Bacillati</taxon>
        <taxon>Actinomycetota</taxon>
        <taxon>Actinomycetes</taxon>
        <taxon>Kitasatosporales</taxon>
        <taxon>Streptomycetaceae</taxon>
        <taxon>Streptantibioticus</taxon>
    </lineage>
</organism>
<sequence length="102" mass="11187">MTADLKAVLGDLKATGDAFHRAADDYRGLTPHVSPALADGGDPGLNDAIREVSDLIRALHTAFADRLRSHGDQVHHAHDAYQRQDDDTHQLFDDLMHGDGHR</sequence>